<dbReference type="Proteomes" id="UP001320706">
    <property type="component" value="Unassembled WGS sequence"/>
</dbReference>
<name>A0ACC3SFY0_9PEZI</name>
<sequence>MQGPASSPLCEAYSCNALRAAWLSDVTIAWQRLLSSRSNSCSAGMNPIHVQQPTGRKEMKLSNFAFAALVCLAAATIYQNQQVRITDYPNTAINSVTSNSSWTTYAPNAPELSYKGRWDAKHISWWSAPGLKFGFQASEVAITFGNYTSPGVLVAYRLDGQDWLLTNVTANSTHLFVTPSSTGYNLTTPADATQTLELRVTNWAYGVQIDSVSLSGGQAKLVRIPNYRRTMELIGDSLSAGQYATLEGISSYSWGLMYGIGETEFSITAYPGICLHDSNCWGNPHGQTYQWYKTVDTSGRALEIYGDEPPEWDFGAHPAADITVINLGTNDNNTHNNVTNAEFYNSYIELIDGIHTVWPKTQIIVLSLWNGFNTVGNTFQQGGAFITEIEEVVNHFRPKGYGQQPFVHYFNTTGILQHNDIGPLYHPTDVGHVKIASHLMQYIKLTFGWMFEETGPEVQHDTLYWNNEPDY</sequence>
<organism evidence="1 2">
    <name type="scientific">Zalaria obscura</name>
    <dbReference type="NCBI Taxonomy" id="2024903"/>
    <lineage>
        <taxon>Eukaryota</taxon>
        <taxon>Fungi</taxon>
        <taxon>Dikarya</taxon>
        <taxon>Ascomycota</taxon>
        <taxon>Pezizomycotina</taxon>
        <taxon>Dothideomycetes</taxon>
        <taxon>Dothideomycetidae</taxon>
        <taxon>Dothideales</taxon>
        <taxon>Zalariaceae</taxon>
        <taxon>Zalaria</taxon>
    </lineage>
</organism>
<evidence type="ECO:0000313" key="1">
    <source>
        <dbReference type="EMBL" id="KAK8212790.1"/>
    </source>
</evidence>
<keyword evidence="2" id="KW-1185">Reference proteome</keyword>
<proteinExistence type="predicted"/>
<protein>
    <submittedName>
        <fullName evidence="1">Uncharacterized protein</fullName>
    </submittedName>
</protein>
<evidence type="ECO:0000313" key="2">
    <source>
        <dbReference type="Proteomes" id="UP001320706"/>
    </source>
</evidence>
<reference evidence="1" key="1">
    <citation type="submission" date="2024-02" db="EMBL/GenBank/DDBJ databases">
        <title>Metagenome Assembled Genome of Zalaria obscura JY119.</title>
        <authorList>
            <person name="Vighnesh L."/>
            <person name="Jagadeeshwari U."/>
            <person name="Venkata Ramana C."/>
            <person name="Sasikala C."/>
        </authorList>
    </citation>
    <scope>NUCLEOTIDE SEQUENCE</scope>
    <source>
        <strain evidence="1">JY119</strain>
    </source>
</reference>
<accession>A0ACC3SFY0</accession>
<dbReference type="EMBL" id="JAMKPW020000012">
    <property type="protein sequence ID" value="KAK8212790.1"/>
    <property type="molecule type" value="Genomic_DNA"/>
</dbReference>
<gene>
    <name evidence="1" type="ORF">M8818_002955</name>
</gene>
<comment type="caution">
    <text evidence="1">The sequence shown here is derived from an EMBL/GenBank/DDBJ whole genome shotgun (WGS) entry which is preliminary data.</text>
</comment>